<keyword evidence="1" id="KW-0378">Hydrolase</keyword>
<evidence type="ECO:0000313" key="2">
    <source>
        <dbReference type="Proteomes" id="UP000237105"/>
    </source>
</evidence>
<dbReference type="GO" id="GO:0016787">
    <property type="term" value="F:hydrolase activity"/>
    <property type="evidence" value="ECO:0007669"/>
    <property type="project" value="UniProtKB-KW"/>
</dbReference>
<gene>
    <name evidence="1" type="ORF">PanWU01x14_209030</name>
</gene>
<accession>A0A2P5BUQ1</accession>
<dbReference type="EMBL" id="JXTB01000218">
    <property type="protein sequence ID" value="PON52505.1"/>
    <property type="molecule type" value="Genomic_DNA"/>
</dbReference>
<keyword evidence="2" id="KW-1185">Reference proteome</keyword>
<evidence type="ECO:0000313" key="1">
    <source>
        <dbReference type="EMBL" id="PON52505.1"/>
    </source>
</evidence>
<dbReference type="Proteomes" id="UP000237105">
    <property type="component" value="Unassembled WGS sequence"/>
</dbReference>
<comment type="caution">
    <text evidence="1">The sequence shown here is derived from an EMBL/GenBank/DDBJ whole genome shotgun (WGS) entry which is preliminary data.</text>
</comment>
<dbReference type="AlphaFoldDB" id="A0A2P5BUQ1"/>
<proteinExistence type="predicted"/>
<dbReference type="OrthoDB" id="10596486at2759"/>
<protein>
    <submittedName>
        <fullName evidence="1">Glycoside hydrolase</fullName>
    </submittedName>
</protein>
<dbReference type="Gene3D" id="3.20.20.80">
    <property type="entry name" value="Glycosidases"/>
    <property type="match status" value="1"/>
</dbReference>
<organism evidence="1 2">
    <name type="scientific">Parasponia andersonii</name>
    <name type="common">Sponia andersonii</name>
    <dbReference type="NCBI Taxonomy" id="3476"/>
    <lineage>
        <taxon>Eukaryota</taxon>
        <taxon>Viridiplantae</taxon>
        <taxon>Streptophyta</taxon>
        <taxon>Embryophyta</taxon>
        <taxon>Tracheophyta</taxon>
        <taxon>Spermatophyta</taxon>
        <taxon>Magnoliopsida</taxon>
        <taxon>eudicotyledons</taxon>
        <taxon>Gunneridae</taxon>
        <taxon>Pentapetalae</taxon>
        <taxon>rosids</taxon>
        <taxon>fabids</taxon>
        <taxon>Rosales</taxon>
        <taxon>Cannabaceae</taxon>
        <taxon>Parasponia</taxon>
    </lineage>
</organism>
<reference evidence="2" key="1">
    <citation type="submission" date="2016-06" db="EMBL/GenBank/DDBJ databases">
        <title>Parallel loss of symbiosis genes in relatives of nitrogen-fixing non-legume Parasponia.</title>
        <authorList>
            <person name="Van Velzen R."/>
            <person name="Holmer R."/>
            <person name="Bu F."/>
            <person name="Rutten L."/>
            <person name="Van Zeijl A."/>
            <person name="Liu W."/>
            <person name="Santuari L."/>
            <person name="Cao Q."/>
            <person name="Sharma T."/>
            <person name="Shen D."/>
            <person name="Roswanjaya Y."/>
            <person name="Wardhani T."/>
            <person name="Kalhor M.S."/>
            <person name="Jansen J."/>
            <person name="Van den Hoogen J."/>
            <person name="Gungor B."/>
            <person name="Hartog M."/>
            <person name="Hontelez J."/>
            <person name="Verver J."/>
            <person name="Yang W.-C."/>
            <person name="Schijlen E."/>
            <person name="Repin R."/>
            <person name="Schilthuizen M."/>
            <person name="Schranz E."/>
            <person name="Heidstra R."/>
            <person name="Miyata K."/>
            <person name="Fedorova E."/>
            <person name="Kohlen W."/>
            <person name="Bisseling T."/>
            <person name="Smit S."/>
            <person name="Geurts R."/>
        </authorList>
    </citation>
    <scope>NUCLEOTIDE SEQUENCE [LARGE SCALE GENOMIC DNA]</scope>
    <source>
        <strain evidence="2">cv. WU1-14</strain>
    </source>
</reference>
<name>A0A2P5BUQ1_PARAD</name>
<sequence>MNRTHDEVLVGYTGPDPGLQFFKEDVVTEVRYRNLFDMMVDIIICAMMVSGHQNIPMIVTEARWRQCH</sequence>